<dbReference type="SMART" id="SM00739">
    <property type="entry name" value="KOW"/>
    <property type="match status" value="1"/>
</dbReference>
<evidence type="ECO:0000256" key="10">
    <source>
        <dbReference type="HAMAP-Rule" id="MF_01326"/>
    </source>
</evidence>
<dbReference type="InterPro" id="IPR005825">
    <property type="entry name" value="Ribosomal_uL24_CS"/>
</dbReference>
<dbReference type="InterPro" id="IPR057264">
    <property type="entry name" value="Ribosomal_uL24_C"/>
</dbReference>
<protein>
    <recommendedName>
        <fullName evidence="8 10">Large ribosomal subunit protein uL24</fullName>
    </recommendedName>
</protein>
<dbReference type="Gene3D" id="2.30.30.30">
    <property type="match status" value="1"/>
</dbReference>
<dbReference type="AlphaFoldDB" id="A0A1T4PRI9"/>
<keyword evidence="5 10" id="KW-0694">RNA-binding</keyword>
<dbReference type="InterPro" id="IPR005824">
    <property type="entry name" value="KOW"/>
</dbReference>
<dbReference type="SUPFAM" id="SSF50104">
    <property type="entry name" value="Translation proteins SH3-like domain"/>
    <property type="match status" value="1"/>
</dbReference>
<evidence type="ECO:0000313" key="13">
    <source>
        <dbReference type="EMBL" id="SJZ94254.1"/>
    </source>
</evidence>
<evidence type="ECO:0000256" key="4">
    <source>
        <dbReference type="ARBA" id="ARBA00022730"/>
    </source>
</evidence>
<dbReference type="PANTHER" id="PTHR12903">
    <property type="entry name" value="MITOCHONDRIAL RIBOSOMAL PROTEIN L24"/>
    <property type="match status" value="1"/>
</dbReference>
<dbReference type="InterPro" id="IPR008991">
    <property type="entry name" value="Translation_prot_SH3-like_sf"/>
</dbReference>
<organism evidence="13 14">
    <name type="scientific">Garciella nitratireducens DSM 15102</name>
    <dbReference type="NCBI Taxonomy" id="1121911"/>
    <lineage>
        <taxon>Bacteria</taxon>
        <taxon>Bacillati</taxon>
        <taxon>Bacillota</taxon>
        <taxon>Clostridia</taxon>
        <taxon>Eubacteriales</taxon>
        <taxon>Eubacteriaceae</taxon>
        <taxon>Garciella</taxon>
    </lineage>
</organism>
<dbReference type="FunFam" id="2.30.30.30:FF:000004">
    <property type="entry name" value="50S ribosomal protein L24"/>
    <property type="match status" value="1"/>
</dbReference>
<reference evidence="13 14" key="1">
    <citation type="submission" date="2017-02" db="EMBL/GenBank/DDBJ databases">
        <authorList>
            <person name="Peterson S.W."/>
        </authorList>
    </citation>
    <scope>NUCLEOTIDE SEQUENCE [LARGE SCALE GENOMIC DNA]</scope>
    <source>
        <strain evidence="13 14">DSM 15102</strain>
    </source>
</reference>
<keyword evidence="7 10" id="KW-0687">Ribonucleoprotein</keyword>
<dbReference type="InterPro" id="IPR014722">
    <property type="entry name" value="Rib_uL2_dom2"/>
</dbReference>
<dbReference type="CDD" id="cd06089">
    <property type="entry name" value="KOW_RPL26"/>
    <property type="match status" value="1"/>
</dbReference>
<evidence type="ECO:0000256" key="7">
    <source>
        <dbReference type="ARBA" id="ARBA00023274"/>
    </source>
</evidence>
<dbReference type="EMBL" id="FUWV01000020">
    <property type="protein sequence ID" value="SJZ94254.1"/>
    <property type="molecule type" value="Genomic_DNA"/>
</dbReference>
<dbReference type="GO" id="GO:0003735">
    <property type="term" value="F:structural constituent of ribosome"/>
    <property type="evidence" value="ECO:0007669"/>
    <property type="project" value="InterPro"/>
</dbReference>
<sequence length="109" mass="12080">MANKKVHVKKGDMVVVISGKDKGKKGKVLKVIPSENRVVVEGVNMITKHVKPSPKMQQGGIIHQEGKIHASNVMYYCPKDKMGVRTGVKFLEDGTKVRYCKKCGETIND</sequence>
<dbReference type="InterPro" id="IPR003256">
    <property type="entry name" value="Ribosomal_uL24"/>
</dbReference>
<comment type="function">
    <text evidence="1 10">One of two assembly initiator proteins, it binds directly to the 5'-end of the 23S rRNA, where it nucleates assembly of the 50S subunit.</text>
</comment>
<comment type="function">
    <text evidence="9 10">One of the proteins that surrounds the polypeptide exit tunnel on the outside of the subunit.</text>
</comment>
<name>A0A1T4PRI9_9FIRM</name>
<evidence type="ECO:0000256" key="9">
    <source>
        <dbReference type="ARBA" id="ARBA00058688"/>
    </source>
</evidence>
<feature type="domain" description="KOW" evidence="12">
    <location>
        <begin position="7"/>
        <end position="34"/>
    </location>
</feature>
<dbReference type="PROSITE" id="PS01108">
    <property type="entry name" value="RIBOSOMAL_L24"/>
    <property type="match status" value="1"/>
</dbReference>
<accession>A0A1T4PRI9</accession>
<dbReference type="NCBIfam" id="TIGR01079">
    <property type="entry name" value="rplX_bact"/>
    <property type="match status" value="1"/>
</dbReference>
<evidence type="ECO:0000256" key="2">
    <source>
        <dbReference type="ARBA" id="ARBA00010618"/>
    </source>
</evidence>
<dbReference type="OrthoDB" id="9807419at2"/>
<evidence type="ECO:0000256" key="11">
    <source>
        <dbReference type="RuleBase" id="RU003477"/>
    </source>
</evidence>
<dbReference type="RefSeq" id="WP_087679512.1">
    <property type="nucleotide sequence ID" value="NZ_FUWV01000020.1"/>
</dbReference>
<dbReference type="GO" id="GO:0006412">
    <property type="term" value="P:translation"/>
    <property type="evidence" value="ECO:0007669"/>
    <property type="project" value="UniProtKB-UniRule"/>
</dbReference>
<dbReference type="GO" id="GO:0019843">
    <property type="term" value="F:rRNA binding"/>
    <property type="evidence" value="ECO:0007669"/>
    <property type="project" value="UniProtKB-UniRule"/>
</dbReference>
<evidence type="ECO:0000256" key="8">
    <source>
        <dbReference type="ARBA" id="ARBA00035206"/>
    </source>
</evidence>
<evidence type="ECO:0000256" key="1">
    <source>
        <dbReference type="ARBA" id="ARBA00004072"/>
    </source>
</evidence>
<keyword evidence="6 10" id="KW-0689">Ribosomal protein</keyword>
<evidence type="ECO:0000259" key="12">
    <source>
        <dbReference type="SMART" id="SM00739"/>
    </source>
</evidence>
<comment type="similarity">
    <text evidence="2 10 11">Belongs to the universal ribosomal protein uL24 family.</text>
</comment>
<keyword evidence="14" id="KW-1185">Reference proteome</keyword>
<gene>
    <name evidence="10" type="primary">rplX</name>
    <name evidence="13" type="ORF">SAMN02745973_02194</name>
</gene>
<evidence type="ECO:0000256" key="5">
    <source>
        <dbReference type="ARBA" id="ARBA00022884"/>
    </source>
</evidence>
<evidence type="ECO:0000313" key="14">
    <source>
        <dbReference type="Proteomes" id="UP000196365"/>
    </source>
</evidence>
<evidence type="ECO:0000256" key="6">
    <source>
        <dbReference type="ARBA" id="ARBA00022980"/>
    </source>
</evidence>
<dbReference type="GO" id="GO:0005840">
    <property type="term" value="C:ribosome"/>
    <property type="evidence" value="ECO:0007669"/>
    <property type="project" value="UniProtKB-KW"/>
</dbReference>
<dbReference type="Pfam" id="PF00467">
    <property type="entry name" value="KOW"/>
    <property type="match status" value="1"/>
</dbReference>
<dbReference type="Proteomes" id="UP000196365">
    <property type="component" value="Unassembled WGS sequence"/>
</dbReference>
<evidence type="ECO:0000256" key="3">
    <source>
        <dbReference type="ARBA" id="ARBA00011838"/>
    </source>
</evidence>
<dbReference type="GO" id="GO:1990904">
    <property type="term" value="C:ribonucleoprotein complex"/>
    <property type="evidence" value="ECO:0007669"/>
    <property type="project" value="UniProtKB-KW"/>
</dbReference>
<dbReference type="InterPro" id="IPR041988">
    <property type="entry name" value="Ribosomal_uL24_KOW"/>
</dbReference>
<dbReference type="Pfam" id="PF17136">
    <property type="entry name" value="ribosomal_L24"/>
    <property type="match status" value="1"/>
</dbReference>
<dbReference type="HAMAP" id="MF_01326_B">
    <property type="entry name" value="Ribosomal_uL24_B"/>
    <property type="match status" value="1"/>
</dbReference>
<keyword evidence="4 10" id="KW-0699">rRNA-binding</keyword>
<comment type="subunit">
    <text evidence="3 10">Part of the 50S ribosomal subunit.</text>
</comment>
<proteinExistence type="inferred from homology"/>